<sequence length="397" mass="46148">MPSKRTINDIICVICGDKNSINHYGVISCRACGAFFRRMAIHNVDYKCKCHKYDWKELRCKRCRFKHCLAKGMKKECGLRNHAKYQAKKGSSLAINELTCNESTVIQTELGQMLKVESFVRRIRHSSTMIPMEYFDDYNCLEDLLNSGHNILTKHEAFSLKLPKRWDRDSHLNIIMEYGLWSEKDKLQSEGLNQFLKDLFVSISFVKTLPLFNILTIEEQSILITKTNLQLFLMLQLYYSFEINATTLIFPSGEMPYEIIKTTSIKYNCELLERYARKKYIMPMKKFSLVRPDISEFVLLMALLVANPAVSDELSPKAKEIIRTEQERYGKILLQLEQNRHGQGPGALRYSQCLELMWEVIHSTKNSVNMIILINLLQDNGINCIWPNALLSKNVKF</sequence>
<accession>A0A6V7VST9</accession>
<dbReference type="PROSITE" id="PS51843">
    <property type="entry name" value="NR_LBD"/>
    <property type="match status" value="1"/>
</dbReference>
<evidence type="ECO:0000256" key="10">
    <source>
        <dbReference type="RuleBase" id="RU004334"/>
    </source>
</evidence>
<dbReference type="SUPFAM" id="SSF48508">
    <property type="entry name" value="Nuclear receptor ligand-binding domain"/>
    <property type="match status" value="1"/>
</dbReference>
<evidence type="ECO:0000256" key="2">
    <source>
        <dbReference type="ARBA" id="ARBA00022723"/>
    </source>
</evidence>
<dbReference type="Gene3D" id="1.10.565.10">
    <property type="entry name" value="Retinoid X Receptor"/>
    <property type="match status" value="1"/>
</dbReference>
<dbReference type="PANTHER" id="PTHR24083">
    <property type="entry name" value="NUCLEAR HORMONE RECEPTOR"/>
    <property type="match status" value="1"/>
</dbReference>
<keyword evidence="4 10" id="KW-0862">Zinc</keyword>
<dbReference type="PRINTS" id="PR00047">
    <property type="entry name" value="STROIDFINGER"/>
</dbReference>
<comment type="similarity">
    <text evidence="1 10">Belongs to the nuclear hormone receptor family.</text>
</comment>
<comment type="subcellular location">
    <subcellularLocation>
        <location evidence="10">Nucleus</location>
    </subcellularLocation>
</comment>
<dbReference type="InterPro" id="IPR035500">
    <property type="entry name" value="NHR-like_dom_sf"/>
</dbReference>
<dbReference type="AlphaFoldDB" id="A0A6V7VST9"/>
<feature type="domain" description="NR LBD" evidence="12">
    <location>
        <begin position="167"/>
        <end position="393"/>
    </location>
</feature>
<keyword evidence="7 10" id="KW-0804">Transcription</keyword>
<keyword evidence="9 10" id="KW-0539">Nucleus</keyword>
<dbReference type="Proteomes" id="UP000580250">
    <property type="component" value="Unassembled WGS sequence"/>
</dbReference>
<dbReference type="PROSITE" id="PS00031">
    <property type="entry name" value="NUCLEAR_REC_DBD_1"/>
    <property type="match status" value="1"/>
</dbReference>
<dbReference type="InterPro" id="IPR050274">
    <property type="entry name" value="Nuclear_hormone_rcpt_NR2"/>
</dbReference>
<keyword evidence="5 10" id="KW-0805">Transcription regulation</keyword>
<dbReference type="OrthoDB" id="5852037at2759"/>
<dbReference type="GO" id="GO:0043565">
    <property type="term" value="F:sequence-specific DNA binding"/>
    <property type="evidence" value="ECO:0007669"/>
    <property type="project" value="InterPro"/>
</dbReference>
<dbReference type="InterPro" id="IPR001628">
    <property type="entry name" value="Znf_hrmn_rcpt"/>
</dbReference>
<evidence type="ECO:0000256" key="3">
    <source>
        <dbReference type="ARBA" id="ARBA00022771"/>
    </source>
</evidence>
<evidence type="ECO:0000256" key="7">
    <source>
        <dbReference type="ARBA" id="ARBA00023163"/>
    </source>
</evidence>
<evidence type="ECO:0000313" key="13">
    <source>
        <dbReference type="EMBL" id="CAD2178023.1"/>
    </source>
</evidence>
<dbReference type="GO" id="GO:0005634">
    <property type="term" value="C:nucleus"/>
    <property type="evidence" value="ECO:0007669"/>
    <property type="project" value="UniProtKB-SubCell"/>
</dbReference>
<evidence type="ECO:0000259" key="12">
    <source>
        <dbReference type="PROSITE" id="PS51843"/>
    </source>
</evidence>
<dbReference type="PROSITE" id="PS51257">
    <property type="entry name" value="PROKAR_LIPOPROTEIN"/>
    <property type="match status" value="1"/>
</dbReference>
<dbReference type="SMART" id="SM00430">
    <property type="entry name" value="HOLI"/>
    <property type="match status" value="1"/>
</dbReference>
<dbReference type="GO" id="GO:0003700">
    <property type="term" value="F:DNA-binding transcription factor activity"/>
    <property type="evidence" value="ECO:0007669"/>
    <property type="project" value="InterPro"/>
</dbReference>
<evidence type="ECO:0000256" key="1">
    <source>
        <dbReference type="ARBA" id="ARBA00005993"/>
    </source>
</evidence>
<dbReference type="GO" id="GO:0008270">
    <property type="term" value="F:zinc ion binding"/>
    <property type="evidence" value="ECO:0007669"/>
    <property type="project" value="UniProtKB-KW"/>
</dbReference>
<keyword evidence="2 10" id="KW-0479">Metal-binding</keyword>
<dbReference type="PROSITE" id="PS51030">
    <property type="entry name" value="NUCLEAR_REC_DBD_2"/>
    <property type="match status" value="1"/>
</dbReference>
<dbReference type="SUPFAM" id="SSF57716">
    <property type="entry name" value="Glucocorticoid receptor-like (DNA-binding domain)"/>
    <property type="match status" value="1"/>
</dbReference>
<reference evidence="13 14" key="1">
    <citation type="submission" date="2020-08" db="EMBL/GenBank/DDBJ databases">
        <authorList>
            <person name="Koutsovoulos G."/>
            <person name="Danchin GJ E."/>
        </authorList>
    </citation>
    <scope>NUCLEOTIDE SEQUENCE [LARGE SCALE GENOMIC DNA]</scope>
</reference>
<keyword evidence="8 10" id="KW-0675">Receptor</keyword>
<dbReference type="InterPro" id="IPR013088">
    <property type="entry name" value="Znf_NHR/GATA"/>
</dbReference>
<organism evidence="13 14">
    <name type="scientific">Meloidogyne enterolobii</name>
    <name type="common">Root-knot nematode worm</name>
    <name type="synonym">Meloidogyne mayaguensis</name>
    <dbReference type="NCBI Taxonomy" id="390850"/>
    <lineage>
        <taxon>Eukaryota</taxon>
        <taxon>Metazoa</taxon>
        <taxon>Ecdysozoa</taxon>
        <taxon>Nematoda</taxon>
        <taxon>Chromadorea</taxon>
        <taxon>Rhabditida</taxon>
        <taxon>Tylenchina</taxon>
        <taxon>Tylenchomorpha</taxon>
        <taxon>Tylenchoidea</taxon>
        <taxon>Meloidogynidae</taxon>
        <taxon>Meloidogyninae</taxon>
        <taxon>Meloidogyne</taxon>
    </lineage>
</organism>
<evidence type="ECO:0000256" key="4">
    <source>
        <dbReference type="ARBA" id="ARBA00022833"/>
    </source>
</evidence>
<dbReference type="Pfam" id="PF00105">
    <property type="entry name" value="zf-C4"/>
    <property type="match status" value="1"/>
</dbReference>
<evidence type="ECO:0000256" key="5">
    <source>
        <dbReference type="ARBA" id="ARBA00023015"/>
    </source>
</evidence>
<dbReference type="Gene3D" id="3.30.50.10">
    <property type="entry name" value="Erythroid Transcription Factor GATA-1, subunit A"/>
    <property type="match status" value="1"/>
</dbReference>
<dbReference type="Pfam" id="PF00104">
    <property type="entry name" value="Hormone_recep"/>
    <property type="match status" value="1"/>
</dbReference>
<dbReference type="SMART" id="SM00399">
    <property type="entry name" value="ZnF_C4"/>
    <property type="match status" value="1"/>
</dbReference>
<gene>
    <name evidence="13" type="ORF">MENT_LOCUS29934</name>
</gene>
<feature type="domain" description="Nuclear receptor" evidence="11">
    <location>
        <begin position="9"/>
        <end position="80"/>
    </location>
</feature>
<keyword evidence="6 10" id="KW-0238">DNA-binding</keyword>
<dbReference type="InterPro" id="IPR000536">
    <property type="entry name" value="Nucl_hrmn_rcpt_lig-bd"/>
</dbReference>
<protein>
    <submittedName>
        <fullName evidence="13">Uncharacterized protein</fullName>
    </submittedName>
</protein>
<keyword evidence="3 10" id="KW-0863">Zinc-finger</keyword>
<evidence type="ECO:0000313" key="14">
    <source>
        <dbReference type="Proteomes" id="UP000580250"/>
    </source>
</evidence>
<evidence type="ECO:0000256" key="8">
    <source>
        <dbReference type="ARBA" id="ARBA00023170"/>
    </source>
</evidence>
<evidence type="ECO:0000256" key="9">
    <source>
        <dbReference type="ARBA" id="ARBA00023242"/>
    </source>
</evidence>
<proteinExistence type="inferred from homology"/>
<comment type="caution">
    <text evidence="13">The sequence shown here is derived from an EMBL/GenBank/DDBJ whole genome shotgun (WGS) entry which is preliminary data.</text>
</comment>
<evidence type="ECO:0000256" key="6">
    <source>
        <dbReference type="ARBA" id="ARBA00023125"/>
    </source>
</evidence>
<evidence type="ECO:0000259" key="11">
    <source>
        <dbReference type="PROSITE" id="PS51030"/>
    </source>
</evidence>
<dbReference type="EMBL" id="CAJEWN010000310">
    <property type="protein sequence ID" value="CAD2178023.1"/>
    <property type="molecule type" value="Genomic_DNA"/>
</dbReference>
<name>A0A6V7VST9_MELEN</name>